<dbReference type="InterPro" id="IPR050494">
    <property type="entry name" value="Ser_Thr_dual-spec_kinase"/>
</dbReference>
<evidence type="ECO:0000256" key="6">
    <source>
        <dbReference type="ARBA" id="ARBA00022840"/>
    </source>
</evidence>
<evidence type="ECO:0000256" key="2">
    <source>
        <dbReference type="ARBA" id="ARBA00022527"/>
    </source>
</evidence>
<dbReference type="PROSITE" id="PS00107">
    <property type="entry name" value="PROTEIN_KINASE_ATP"/>
    <property type="match status" value="1"/>
</dbReference>
<gene>
    <name evidence="12" type="ORF">GUITHDRAFT_76197</name>
</gene>
<keyword evidence="5" id="KW-0418">Kinase</keyword>
<keyword evidence="2 9" id="KW-0723">Serine/threonine-protein kinase</keyword>
<dbReference type="InterPro" id="IPR008271">
    <property type="entry name" value="Ser/Thr_kinase_AS"/>
</dbReference>
<keyword evidence="4 8" id="KW-0547">Nucleotide-binding</keyword>
<dbReference type="PROSITE" id="PS50011">
    <property type="entry name" value="PROTEIN_KINASE_DOM"/>
    <property type="match status" value="1"/>
</dbReference>
<dbReference type="PANTHER" id="PTHR24058">
    <property type="entry name" value="DUAL SPECIFICITY PROTEIN KINASE"/>
    <property type="match status" value="1"/>
</dbReference>
<dbReference type="HOGENOM" id="CLU_000288_5_15_1"/>
<evidence type="ECO:0000313" key="12">
    <source>
        <dbReference type="EMBL" id="EKX39685.1"/>
    </source>
</evidence>
<dbReference type="Pfam" id="PF00069">
    <property type="entry name" value="Pkinase"/>
    <property type="match status" value="1"/>
</dbReference>
<evidence type="ECO:0000259" key="11">
    <source>
        <dbReference type="PROSITE" id="PS50011"/>
    </source>
</evidence>
<dbReference type="AlphaFoldDB" id="L1IV26"/>
<feature type="binding site" evidence="8">
    <location>
        <position position="99"/>
    </location>
    <ligand>
        <name>ATP</name>
        <dbReference type="ChEBI" id="CHEBI:30616"/>
    </ligand>
</feature>
<dbReference type="RefSeq" id="XP_005826665.1">
    <property type="nucleotide sequence ID" value="XM_005826608.1"/>
</dbReference>
<feature type="domain" description="Protein kinase" evidence="11">
    <location>
        <begin position="70"/>
        <end position="387"/>
    </location>
</feature>
<evidence type="ECO:0000313" key="13">
    <source>
        <dbReference type="EnsemblProtists" id="EKX39685"/>
    </source>
</evidence>
<dbReference type="Gene3D" id="3.30.200.20">
    <property type="entry name" value="Phosphorylase Kinase, domain 1"/>
    <property type="match status" value="1"/>
</dbReference>
<dbReference type="PROSITE" id="PS00108">
    <property type="entry name" value="PROTEIN_KINASE_ST"/>
    <property type="match status" value="1"/>
</dbReference>
<dbReference type="SUPFAM" id="SSF56112">
    <property type="entry name" value="Protein kinase-like (PK-like)"/>
    <property type="match status" value="1"/>
</dbReference>
<dbReference type="EMBL" id="JH993037">
    <property type="protein sequence ID" value="EKX39685.1"/>
    <property type="molecule type" value="Genomic_DNA"/>
</dbReference>
<keyword evidence="3" id="KW-0808">Transferase</keyword>
<reference evidence="14" key="2">
    <citation type="submission" date="2012-11" db="EMBL/GenBank/DDBJ databases">
        <authorList>
            <person name="Kuo A."/>
            <person name="Curtis B.A."/>
            <person name="Tanifuji G."/>
            <person name="Burki F."/>
            <person name="Gruber A."/>
            <person name="Irimia M."/>
            <person name="Maruyama S."/>
            <person name="Arias M.C."/>
            <person name="Ball S.G."/>
            <person name="Gile G.H."/>
            <person name="Hirakawa Y."/>
            <person name="Hopkins J.F."/>
            <person name="Rensing S.A."/>
            <person name="Schmutz J."/>
            <person name="Symeonidi A."/>
            <person name="Elias M."/>
            <person name="Eveleigh R.J."/>
            <person name="Herman E.K."/>
            <person name="Klute M.J."/>
            <person name="Nakayama T."/>
            <person name="Obornik M."/>
            <person name="Reyes-Prieto A."/>
            <person name="Armbrust E.V."/>
            <person name="Aves S.J."/>
            <person name="Beiko R.G."/>
            <person name="Coutinho P."/>
            <person name="Dacks J.B."/>
            <person name="Durnford D.G."/>
            <person name="Fast N.M."/>
            <person name="Green B.R."/>
            <person name="Grisdale C."/>
            <person name="Hempe F."/>
            <person name="Henrissat B."/>
            <person name="Hoppner M.P."/>
            <person name="Ishida K.-I."/>
            <person name="Kim E."/>
            <person name="Koreny L."/>
            <person name="Kroth P.G."/>
            <person name="Liu Y."/>
            <person name="Malik S.-B."/>
            <person name="Maier U.G."/>
            <person name="McRose D."/>
            <person name="Mock T."/>
            <person name="Neilson J.A."/>
            <person name="Onodera N.T."/>
            <person name="Poole A.M."/>
            <person name="Pritham E.J."/>
            <person name="Richards T.A."/>
            <person name="Rocap G."/>
            <person name="Roy S.W."/>
            <person name="Sarai C."/>
            <person name="Schaack S."/>
            <person name="Shirato S."/>
            <person name="Slamovits C.H."/>
            <person name="Spencer D.F."/>
            <person name="Suzuki S."/>
            <person name="Worden A.Z."/>
            <person name="Zauner S."/>
            <person name="Barry K."/>
            <person name="Bell C."/>
            <person name="Bharti A.K."/>
            <person name="Crow J.A."/>
            <person name="Grimwood J."/>
            <person name="Kramer R."/>
            <person name="Lindquist E."/>
            <person name="Lucas S."/>
            <person name="Salamov A."/>
            <person name="McFadden G.I."/>
            <person name="Lane C.E."/>
            <person name="Keeling P.J."/>
            <person name="Gray M.W."/>
            <person name="Grigoriev I.V."/>
            <person name="Archibald J.M."/>
        </authorList>
    </citation>
    <scope>NUCLEOTIDE SEQUENCE</scope>
    <source>
        <strain evidence="14">CCMP2712</strain>
    </source>
</reference>
<dbReference type="InterPro" id="IPR011009">
    <property type="entry name" value="Kinase-like_dom_sf"/>
</dbReference>
<evidence type="ECO:0000256" key="4">
    <source>
        <dbReference type="ARBA" id="ARBA00022741"/>
    </source>
</evidence>
<dbReference type="Proteomes" id="UP000011087">
    <property type="component" value="Unassembled WGS sequence"/>
</dbReference>
<dbReference type="eggNOG" id="KOG0670">
    <property type="taxonomic scope" value="Eukaryota"/>
</dbReference>
<dbReference type="EnsemblProtists" id="EKX39685">
    <property type="protein sequence ID" value="EKX39685"/>
    <property type="gene ID" value="GUITHDRAFT_76197"/>
</dbReference>
<protein>
    <recommendedName>
        <fullName evidence="1">non-specific serine/threonine protein kinase</fullName>
        <ecNumber evidence="1">2.7.11.1</ecNumber>
    </recommendedName>
</protein>
<evidence type="ECO:0000256" key="7">
    <source>
        <dbReference type="ARBA" id="ARBA00023596"/>
    </source>
</evidence>
<name>L1IV26_GUITC</name>
<evidence type="ECO:0000256" key="1">
    <source>
        <dbReference type="ARBA" id="ARBA00012513"/>
    </source>
</evidence>
<dbReference type="Gene3D" id="1.10.510.10">
    <property type="entry name" value="Transferase(Phosphotransferase) domain 1"/>
    <property type="match status" value="1"/>
</dbReference>
<organism evidence="12">
    <name type="scientific">Guillardia theta (strain CCMP2712)</name>
    <name type="common">Cryptophyte</name>
    <dbReference type="NCBI Taxonomy" id="905079"/>
    <lineage>
        <taxon>Eukaryota</taxon>
        <taxon>Cryptophyceae</taxon>
        <taxon>Pyrenomonadales</taxon>
        <taxon>Geminigeraceae</taxon>
        <taxon>Guillardia</taxon>
    </lineage>
</organism>
<dbReference type="FunFam" id="1.10.510.10:FF:000078">
    <property type="entry name" value="Serine/threonine-protein kinase PRP4 homolog"/>
    <property type="match status" value="1"/>
</dbReference>
<keyword evidence="6 8" id="KW-0067">ATP-binding</keyword>
<dbReference type="GO" id="GO:0004674">
    <property type="term" value="F:protein serine/threonine kinase activity"/>
    <property type="evidence" value="ECO:0007669"/>
    <property type="project" value="UniProtKB-KW"/>
</dbReference>
<evidence type="ECO:0000256" key="8">
    <source>
        <dbReference type="PROSITE-ProRule" id="PRU10141"/>
    </source>
</evidence>
<dbReference type="PANTHER" id="PTHR24058:SF103">
    <property type="entry name" value="SERINE_THREONINE-PROTEIN KINASE PRP4 HOMOLOG"/>
    <property type="match status" value="1"/>
</dbReference>
<dbReference type="OMA" id="PEIIMGH"/>
<keyword evidence="14" id="KW-1185">Reference proteome</keyword>
<dbReference type="EC" id="2.7.11.1" evidence="1"/>
<dbReference type="GeneID" id="17296515"/>
<reference evidence="12 14" key="1">
    <citation type="journal article" date="2012" name="Nature">
        <title>Algal genomes reveal evolutionary mosaicism and the fate of nucleomorphs.</title>
        <authorList>
            <consortium name="DOE Joint Genome Institute"/>
            <person name="Curtis B.A."/>
            <person name="Tanifuji G."/>
            <person name="Burki F."/>
            <person name="Gruber A."/>
            <person name="Irimia M."/>
            <person name="Maruyama S."/>
            <person name="Arias M.C."/>
            <person name="Ball S.G."/>
            <person name="Gile G.H."/>
            <person name="Hirakawa Y."/>
            <person name="Hopkins J.F."/>
            <person name="Kuo A."/>
            <person name="Rensing S.A."/>
            <person name="Schmutz J."/>
            <person name="Symeonidi A."/>
            <person name="Elias M."/>
            <person name="Eveleigh R.J."/>
            <person name="Herman E.K."/>
            <person name="Klute M.J."/>
            <person name="Nakayama T."/>
            <person name="Obornik M."/>
            <person name="Reyes-Prieto A."/>
            <person name="Armbrust E.V."/>
            <person name="Aves S.J."/>
            <person name="Beiko R.G."/>
            <person name="Coutinho P."/>
            <person name="Dacks J.B."/>
            <person name="Durnford D.G."/>
            <person name="Fast N.M."/>
            <person name="Green B.R."/>
            <person name="Grisdale C.J."/>
            <person name="Hempel F."/>
            <person name="Henrissat B."/>
            <person name="Hoppner M.P."/>
            <person name="Ishida K."/>
            <person name="Kim E."/>
            <person name="Koreny L."/>
            <person name="Kroth P.G."/>
            <person name="Liu Y."/>
            <person name="Malik S.B."/>
            <person name="Maier U.G."/>
            <person name="McRose D."/>
            <person name="Mock T."/>
            <person name="Neilson J.A."/>
            <person name="Onodera N.T."/>
            <person name="Poole A.M."/>
            <person name="Pritham E.J."/>
            <person name="Richards T.A."/>
            <person name="Rocap G."/>
            <person name="Roy S.W."/>
            <person name="Sarai C."/>
            <person name="Schaack S."/>
            <person name="Shirato S."/>
            <person name="Slamovits C.H."/>
            <person name="Spencer D.F."/>
            <person name="Suzuki S."/>
            <person name="Worden A.Z."/>
            <person name="Zauner S."/>
            <person name="Barry K."/>
            <person name="Bell C."/>
            <person name="Bharti A.K."/>
            <person name="Crow J.A."/>
            <person name="Grimwood J."/>
            <person name="Kramer R."/>
            <person name="Lindquist E."/>
            <person name="Lucas S."/>
            <person name="Salamov A."/>
            <person name="McFadden G.I."/>
            <person name="Lane C.E."/>
            <person name="Keeling P.J."/>
            <person name="Gray M.W."/>
            <person name="Grigoriev I.V."/>
            <person name="Archibald J.M."/>
        </authorList>
    </citation>
    <scope>NUCLEOTIDE SEQUENCE</scope>
    <source>
        <strain evidence="12 14">CCMP2712</strain>
    </source>
</reference>
<dbReference type="GO" id="GO:0005524">
    <property type="term" value="F:ATP binding"/>
    <property type="evidence" value="ECO:0007669"/>
    <property type="project" value="UniProtKB-UniRule"/>
</dbReference>
<dbReference type="InterPro" id="IPR000719">
    <property type="entry name" value="Prot_kinase_dom"/>
</dbReference>
<dbReference type="InterPro" id="IPR017441">
    <property type="entry name" value="Protein_kinase_ATP_BS"/>
</dbReference>
<evidence type="ECO:0000313" key="14">
    <source>
        <dbReference type="Proteomes" id="UP000011087"/>
    </source>
</evidence>
<dbReference type="STRING" id="905079.L1IV26"/>
<proteinExistence type="inferred from homology"/>
<evidence type="ECO:0000256" key="10">
    <source>
        <dbReference type="SAM" id="MobiDB-lite"/>
    </source>
</evidence>
<comment type="similarity">
    <text evidence="7">Belongs to the protein kinase superfamily. CMGC Ser/Thr protein kinase family.</text>
</comment>
<reference evidence="13" key="3">
    <citation type="submission" date="2016-03" db="UniProtKB">
        <authorList>
            <consortium name="EnsemblProtists"/>
        </authorList>
    </citation>
    <scope>IDENTIFICATION</scope>
</reference>
<feature type="region of interest" description="Disordered" evidence="10">
    <location>
        <begin position="1"/>
        <end position="39"/>
    </location>
</feature>
<evidence type="ECO:0000256" key="9">
    <source>
        <dbReference type="RuleBase" id="RU000304"/>
    </source>
</evidence>
<dbReference type="OrthoDB" id="3967at2759"/>
<evidence type="ECO:0000256" key="3">
    <source>
        <dbReference type="ARBA" id="ARBA00022679"/>
    </source>
</evidence>
<dbReference type="PaxDb" id="55529-EKX39685"/>
<dbReference type="KEGG" id="gtt:GUITHDRAFT_76197"/>
<accession>L1IV26</accession>
<evidence type="ECO:0000256" key="5">
    <source>
        <dbReference type="ARBA" id="ARBA00022777"/>
    </source>
</evidence>
<dbReference type="SMART" id="SM00220">
    <property type="entry name" value="S_TKc"/>
    <property type="match status" value="1"/>
</dbReference>
<sequence>MFSDSPLRPIARKSSDDDDTNGIADETPADGDGVGEPRLDLTAGFTNADNWDDAEGYFRTRPGELIINRYLVNRDIGNGVYSTVLSAQDQKENREVAIKMIRSNETMYNAGKKEIDVLKRLGNEDPEGRKHICKLLSHFEYKGHLCMVFHPMEMNLRKLLKTYGREVGITLQAIRAFARQLFIGLLHMQKCEVVHGDIKLDNILISKDLKTVQICDFGTADWITECVITPYMVSRYYRPPEICLGLKYGYGMDLWSVGVCLFELYTGKFMFTGRNNNEMLKQFMDYKGIPSKKLLKRCQFFDQHFEEDKADIFFKYLTRDLVTKQEIIQKIRYDRPNKKILESILKHKAESDNLKKVKEFADLLEQIFILDPEKRIKVSDALRHPFLKHDV</sequence>